<dbReference type="EMBL" id="JASCXX010000006">
    <property type="protein sequence ID" value="MDI6448723.1"/>
    <property type="molecule type" value="Genomic_DNA"/>
</dbReference>
<dbReference type="InterPro" id="IPR010310">
    <property type="entry name" value="T7SS_ESAT-6-like"/>
</dbReference>
<evidence type="ECO:0000313" key="1">
    <source>
        <dbReference type="EMBL" id="MDI6448723.1"/>
    </source>
</evidence>
<evidence type="ECO:0000313" key="2">
    <source>
        <dbReference type="Proteomes" id="UP001431776"/>
    </source>
</evidence>
<accession>A0AAW6U0F4</accession>
<dbReference type="AlphaFoldDB" id="A0AAW6U0F4"/>
<comment type="caution">
    <text evidence="1">The sequence shown here is derived from an EMBL/GenBank/DDBJ whole genome shotgun (WGS) entry which is preliminary data.</text>
</comment>
<protein>
    <submittedName>
        <fullName evidence="1">WXG100 family type VII secretion target</fullName>
    </submittedName>
</protein>
<reference evidence="1" key="1">
    <citation type="submission" date="2023-05" db="EMBL/GenBank/DDBJ databases">
        <title>Anaerotaeda fermentans gen. nov., sp. nov., a novel anaerobic planctomycete of the new family within the order Sedimentisphaerales isolated from Taman Peninsula, Russia.</title>
        <authorList>
            <person name="Khomyakova M.A."/>
            <person name="Merkel A.Y."/>
            <person name="Slobodkin A.I."/>
        </authorList>
    </citation>
    <scope>NUCLEOTIDE SEQUENCE</scope>
    <source>
        <strain evidence="1">M17dextr</strain>
    </source>
</reference>
<name>A0AAW6U0F4_9BACT</name>
<dbReference type="Pfam" id="PF06013">
    <property type="entry name" value="WXG100"/>
    <property type="match status" value="1"/>
</dbReference>
<proteinExistence type="predicted"/>
<gene>
    <name evidence="1" type="ORF">QJ522_06675</name>
</gene>
<dbReference type="Proteomes" id="UP001431776">
    <property type="component" value="Unassembled WGS sequence"/>
</dbReference>
<organism evidence="1 2">
    <name type="scientific">Anaerobaca lacustris</name>
    <dbReference type="NCBI Taxonomy" id="3044600"/>
    <lineage>
        <taxon>Bacteria</taxon>
        <taxon>Pseudomonadati</taxon>
        <taxon>Planctomycetota</taxon>
        <taxon>Phycisphaerae</taxon>
        <taxon>Sedimentisphaerales</taxon>
        <taxon>Anaerobacaceae</taxon>
        <taxon>Anaerobaca</taxon>
    </lineage>
</organism>
<dbReference type="Gene3D" id="1.10.287.850">
    <property type="entry name" value="HP0062-like domain"/>
    <property type="match status" value="1"/>
</dbReference>
<dbReference type="InterPro" id="IPR029013">
    <property type="entry name" value="HP0062-like_sf"/>
</dbReference>
<dbReference type="SUPFAM" id="SSF158414">
    <property type="entry name" value="HP0062-like"/>
    <property type="match status" value="1"/>
</dbReference>
<keyword evidence="2" id="KW-1185">Reference proteome</keyword>
<dbReference type="RefSeq" id="WP_349244132.1">
    <property type="nucleotide sequence ID" value="NZ_JASCXX010000006.1"/>
</dbReference>
<sequence length="90" mass="10642">MAKANVDPAELRRFARDLSRFNSDLEALMGGLQTRLHGLEKSWMDQEQRRFTQEFEQTVKALSRFLEASTQHASFLMKKARHIEDYLQQR</sequence>